<feature type="coiled-coil region" evidence="1">
    <location>
        <begin position="189"/>
        <end position="216"/>
    </location>
</feature>
<dbReference type="InterPro" id="IPR027417">
    <property type="entry name" value="P-loop_NTPase"/>
</dbReference>
<keyword evidence="1" id="KW-0175">Coiled coil</keyword>
<accession>F2JIB5</accession>
<dbReference type="Proteomes" id="UP000008467">
    <property type="component" value="Chromosome"/>
</dbReference>
<dbReference type="SUPFAM" id="SSF52540">
    <property type="entry name" value="P-loop containing nucleoside triphosphate hydrolases"/>
    <property type="match status" value="1"/>
</dbReference>
<dbReference type="Gene3D" id="3.40.50.300">
    <property type="entry name" value="P-loop containing nucleotide triphosphate hydrolases"/>
    <property type="match status" value="1"/>
</dbReference>
<dbReference type="Pfam" id="PF13175">
    <property type="entry name" value="AAA_15"/>
    <property type="match status" value="1"/>
</dbReference>
<evidence type="ECO:0000313" key="4">
    <source>
        <dbReference type="Proteomes" id="UP000008467"/>
    </source>
</evidence>
<reference evidence="3 4" key="1">
    <citation type="journal article" date="2011" name="J. Bacteriol.">
        <title>Complete genome sequence of the cellulose-degrading bacterium Cellulosilyticum lentocellum.</title>
        <authorList>
            <consortium name="US DOE Joint Genome Institute"/>
            <person name="Miller D.A."/>
            <person name="Suen G."/>
            <person name="Bruce D."/>
            <person name="Copeland A."/>
            <person name="Cheng J.F."/>
            <person name="Detter C."/>
            <person name="Goodwin L.A."/>
            <person name="Han C.S."/>
            <person name="Hauser L.J."/>
            <person name="Land M.L."/>
            <person name="Lapidus A."/>
            <person name="Lucas S."/>
            <person name="Meincke L."/>
            <person name="Pitluck S."/>
            <person name="Tapia R."/>
            <person name="Teshima H."/>
            <person name="Woyke T."/>
            <person name="Fox B.G."/>
            <person name="Angert E.R."/>
            <person name="Currie C.R."/>
        </authorList>
    </citation>
    <scope>NUCLEOTIDE SEQUENCE [LARGE SCALE GENOMIC DNA]</scope>
    <source>
        <strain evidence="4">ATCC 49066 / DSM 5427 / NCIMB 11756 / RHM5</strain>
    </source>
</reference>
<name>F2JIB5_CELLD</name>
<dbReference type="eggNOG" id="COG3950">
    <property type="taxonomic scope" value="Bacteria"/>
</dbReference>
<dbReference type="RefSeq" id="WP_013657574.1">
    <property type="nucleotide sequence ID" value="NC_015275.1"/>
</dbReference>
<sequence length="380" mass="43807">MLITNIKVTDLYGLHNYDIAFDKEECLKIIHAPNGYGKTTILKLIRAILEGYIDELQQIPFKRFIIVCDPAITVEVYKENNEMYYHFISGQFEETYQVGLDKNAELSASILNRLKSITKEMPIYLINADRLWLEKKEYTDAAHMFLPTVLEYAKELSELMREALAQSNYCGQELDRSFPNRLIKRLNDTEASYLSIEEIREQLQELEKKRTILESAGLFSNVPVALPEELSQVDEKILKVLTLYIEDSHEKLRAFESLATKINLLATLINKRFSYKVMEVNMKDGFVFKVPTKEKLRADKLSSGEQNELILLFKLLFKSPANAIILIDEPEISLHIAWQQSFLEDMEAIATLTKVKLIIATHSPDIINGRWDLTTGLEEC</sequence>
<dbReference type="InterPro" id="IPR041685">
    <property type="entry name" value="AAA_GajA/Old/RecF-like"/>
</dbReference>
<proteinExistence type="predicted"/>
<dbReference type="PANTHER" id="PTHR43581:SF2">
    <property type="entry name" value="EXCINUCLEASE ATPASE SUBUNIT"/>
    <property type="match status" value="1"/>
</dbReference>
<dbReference type="EMBL" id="CP002582">
    <property type="protein sequence ID" value="ADZ84281.1"/>
    <property type="molecule type" value="Genomic_DNA"/>
</dbReference>
<dbReference type="PANTHER" id="PTHR43581">
    <property type="entry name" value="ATP/GTP PHOSPHATASE"/>
    <property type="match status" value="1"/>
</dbReference>
<protein>
    <submittedName>
        <fullName evidence="3">Putative excinuclease ATPase subunit</fullName>
    </submittedName>
</protein>
<dbReference type="KEGG" id="cle:Clole_2578"/>
<dbReference type="AlphaFoldDB" id="F2JIB5"/>
<evidence type="ECO:0000259" key="2">
    <source>
        <dbReference type="Pfam" id="PF13175"/>
    </source>
</evidence>
<dbReference type="STRING" id="642492.Clole_2578"/>
<dbReference type="HOGENOM" id="CLU_033692_0_0_9"/>
<evidence type="ECO:0000313" key="3">
    <source>
        <dbReference type="EMBL" id="ADZ84281.1"/>
    </source>
</evidence>
<gene>
    <name evidence="3" type="ordered locus">Clole_2578</name>
</gene>
<evidence type="ECO:0000256" key="1">
    <source>
        <dbReference type="SAM" id="Coils"/>
    </source>
</evidence>
<keyword evidence="4" id="KW-1185">Reference proteome</keyword>
<dbReference type="InterPro" id="IPR051396">
    <property type="entry name" value="Bact_Antivir_Def_Nuclease"/>
</dbReference>
<organism evidence="3 4">
    <name type="scientific">Cellulosilyticum lentocellum (strain ATCC 49066 / DSM 5427 / NCIMB 11756 / RHM5)</name>
    <name type="common">Clostridium lentocellum</name>
    <dbReference type="NCBI Taxonomy" id="642492"/>
    <lineage>
        <taxon>Bacteria</taxon>
        <taxon>Bacillati</taxon>
        <taxon>Bacillota</taxon>
        <taxon>Clostridia</taxon>
        <taxon>Lachnospirales</taxon>
        <taxon>Cellulosilyticaceae</taxon>
        <taxon>Cellulosilyticum</taxon>
    </lineage>
</organism>
<feature type="domain" description="Endonuclease GajA/Old nuclease/RecF-like AAA" evidence="2">
    <location>
        <begin position="1"/>
        <end position="367"/>
    </location>
</feature>